<dbReference type="SUPFAM" id="SSF54427">
    <property type="entry name" value="NTF2-like"/>
    <property type="match status" value="1"/>
</dbReference>
<evidence type="ECO:0000259" key="1">
    <source>
        <dbReference type="Pfam" id="PF12680"/>
    </source>
</evidence>
<evidence type="ECO:0000313" key="2">
    <source>
        <dbReference type="EMBL" id="RDB07773.1"/>
    </source>
</evidence>
<dbReference type="PANTHER" id="PTHR41252:SF1">
    <property type="entry name" value="BLR2505 PROTEIN"/>
    <property type="match status" value="1"/>
</dbReference>
<dbReference type="OrthoDB" id="7869337at2"/>
<comment type="caution">
    <text evidence="2">The sequence shown here is derived from an EMBL/GenBank/DDBJ whole genome shotgun (WGS) entry which is preliminary data.</text>
</comment>
<protein>
    <submittedName>
        <fullName evidence="2">Nuclear transport factor 2 family protein</fullName>
    </submittedName>
</protein>
<name>A0A369IK75_9BACT</name>
<accession>A0A369IK75</accession>
<dbReference type="EMBL" id="QPIW01000001">
    <property type="protein sequence ID" value="RDB07773.1"/>
    <property type="molecule type" value="Genomic_DNA"/>
</dbReference>
<reference evidence="2 3" key="1">
    <citation type="submission" date="2018-07" db="EMBL/GenBank/DDBJ databases">
        <title>Genome analysis of Runella aurantiaca.</title>
        <authorList>
            <person name="Yang X."/>
        </authorList>
    </citation>
    <scope>NUCLEOTIDE SEQUENCE [LARGE SCALE GENOMIC DNA]</scope>
    <source>
        <strain evidence="2 3">YX9</strain>
    </source>
</reference>
<keyword evidence="3" id="KW-1185">Reference proteome</keyword>
<dbReference type="AlphaFoldDB" id="A0A369IK75"/>
<sequence length="134" mass="15484">MNTTKNIQLVQNNYTAFGKGDMDTFFGNLSDNFVWEALYPEMVPYGGMYQGKQQVGTMLQSMGSNLDIRMFSPEEFFVNQNKVVVIGQETATVKNTGKTYHQRWVHIWEVDENNKLTRITSYNDTDAIKEAFFK</sequence>
<organism evidence="2 3">
    <name type="scientific">Runella aurantiaca</name>
    <dbReference type="NCBI Taxonomy" id="2282308"/>
    <lineage>
        <taxon>Bacteria</taxon>
        <taxon>Pseudomonadati</taxon>
        <taxon>Bacteroidota</taxon>
        <taxon>Cytophagia</taxon>
        <taxon>Cytophagales</taxon>
        <taxon>Spirosomataceae</taxon>
        <taxon>Runella</taxon>
    </lineage>
</organism>
<dbReference type="Gene3D" id="3.10.450.50">
    <property type="match status" value="1"/>
</dbReference>
<dbReference type="InterPro" id="IPR032710">
    <property type="entry name" value="NTF2-like_dom_sf"/>
</dbReference>
<evidence type="ECO:0000313" key="3">
    <source>
        <dbReference type="Proteomes" id="UP000253141"/>
    </source>
</evidence>
<proteinExistence type="predicted"/>
<dbReference type="Proteomes" id="UP000253141">
    <property type="component" value="Unassembled WGS sequence"/>
</dbReference>
<feature type="domain" description="SnoaL-like" evidence="1">
    <location>
        <begin position="11"/>
        <end position="118"/>
    </location>
</feature>
<gene>
    <name evidence="2" type="ORF">DVG78_01590</name>
</gene>
<dbReference type="PANTHER" id="PTHR41252">
    <property type="entry name" value="BLR2505 PROTEIN"/>
    <property type="match status" value="1"/>
</dbReference>
<dbReference type="InterPro" id="IPR037401">
    <property type="entry name" value="SnoaL-like"/>
</dbReference>
<dbReference type="Pfam" id="PF12680">
    <property type="entry name" value="SnoaL_2"/>
    <property type="match status" value="1"/>
</dbReference>
<dbReference type="RefSeq" id="WP_114459309.1">
    <property type="nucleotide sequence ID" value="NZ_QPIW01000001.1"/>
</dbReference>